<accession>A0A418X8X7</accession>
<evidence type="ECO:0000313" key="2">
    <source>
        <dbReference type="EMBL" id="RJG08936.1"/>
    </source>
</evidence>
<evidence type="ECO:0000313" key="3">
    <source>
        <dbReference type="Proteomes" id="UP000284021"/>
    </source>
</evidence>
<dbReference type="OrthoDB" id="8480752at2"/>
<feature type="domain" description="DUF6285" evidence="1">
    <location>
        <begin position="23"/>
        <end position="119"/>
    </location>
</feature>
<dbReference type="EMBL" id="QYUR01000008">
    <property type="protein sequence ID" value="RJG08936.1"/>
    <property type="molecule type" value="Genomic_DNA"/>
</dbReference>
<protein>
    <recommendedName>
        <fullName evidence="1">DUF6285 domain-containing protein</fullName>
    </recommendedName>
</protein>
<name>A0A418X8X7_9PSED</name>
<dbReference type="InterPro" id="IPR046252">
    <property type="entry name" value="DUF6285"/>
</dbReference>
<evidence type="ECO:0000259" key="1">
    <source>
        <dbReference type="Pfam" id="PF19802"/>
    </source>
</evidence>
<organism evidence="2 3">
    <name type="scientific">Pseudomonas cavernicola</name>
    <dbReference type="NCBI Taxonomy" id="2320866"/>
    <lineage>
        <taxon>Bacteria</taxon>
        <taxon>Pseudomonadati</taxon>
        <taxon>Pseudomonadota</taxon>
        <taxon>Gammaproteobacteria</taxon>
        <taxon>Pseudomonadales</taxon>
        <taxon>Pseudomonadaceae</taxon>
        <taxon>Pseudomonas</taxon>
    </lineage>
</organism>
<dbReference type="Proteomes" id="UP000284021">
    <property type="component" value="Unassembled WGS sequence"/>
</dbReference>
<dbReference type="AlphaFoldDB" id="A0A418X8X7"/>
<reference evidence="2 3" key="1">
    <citation type="submission" date="2018-09" db="EMBL/GenBank/DDBJ databases">
        <authorList>
            <person name="Zhu H."/>
        </authorList>
    </citation>
    <scope>NUCLEOTIDE SEQUENCE [LARGE SCALE GENOMIC DNA]</scope>
    <source>
        <strain evidence="2 3">K1S02-6</strain>
    </source>
</reference>
<keyword evidence="3" id="KW-1185">Reference proteome</keyword>
<dbReference type="RefSeq" id="WP_119956735.1">
    <property type="nucleotide sequence ID" value="NZ_QYUR01000008.1"/>
</dbReference>
<comment type="caution">
    <text evidence="2">The sequence shown here is derived from an EMBL/GenBank/DDBJ whole genome shotgun (WGS) entry which is preliminary data.</text>
</comment>
<sequence>MNRPDARDLLATARELLLKQLLPALPASLHYEARMIASAMAMALREMELAAACTQAEAAALARVLDVHGQAEPSLAEARAQVARNIRQGLYDEHGAVRERLLDALLAITREQLRISNPKVVAHG</sequence>
<dbReference type="Pfam" id="PF19802">
    <property type="entry name" value="DUF6285"/>
    <property type="match status" value="1"/>
</dbReference>
<gene>
    <name evidence="2" type="ORF">D3879_24155</name>
</gene>
<proteinExistence type="predicted"/>